<dbReference type="AlphaFoldDB" id="A0A9Q9EXN9"/>
<dbReference type="Proteomes" id="UP001056981">
    <property type="component" value="Chromosome"/>
</dbReference>
<gene>
    <name evidence="1" type="ORF">E4N86_09325</name>
</gene>
<evidence type="ECO:0000313" key="2">
    <source>
        <dbReference type="Proteomes" id="UP001056981"/>
    </source>
</evidence>
<dbReference type="EMBL" id="CP051635">
    <property type="protein sequence ID" value="UTD00886.1"/>
    <property type="molecule type" value="Genomic_DNA"/>
</dbReference>
<organism evidence="1 2">
    <name type="scientific">Treponema denticola</name>
    <dbReference type="NCBI Taxonomy" id="158"/>
    <lineage>
        <taxon>Bacteria</taxon>
        <taxon>Pseudomonadati</taxon>
        <taxon>Spirochaetota</taxon>
        <taxon>Spirochaetia</taxon>
        <taxon>Spirochaetales</taxon>
        <taxon>Treponemataceae</taxon>
        <taxon>Treponema</taxon>
    </lineage>
</organism>
<proteinExistence type="predicted"/>
<evidence type="ECO:0000313" key="1">
    <source>
        <dbReference type="EMBL" id="UTD00886.1"/>
    </source>
</evidence>
<reference evidence="1" key="1">
    <citation type="submission" date="2020-04" db="EMBL/GenBank/DDBJ databases">
        <title>Comparative genomics of oral phylogroup-2 Treponema strains.</title>
        <authorList>
            <person name="Zeng H."/>
            <person name="Chan Y.K."/>
            <person name="Watt R.M."/>
        </authorList>
    </citation>
    <scope>NUCLEOTIDE SEQUENCE</scope>
    <source>
        <strain evidence="1">OMZ 905</strain>
    </source>
</reference>
<dbReference type="RefSeq" id="WP_253717698.1">
    <property type="nucleotide sequence ID" value="NZ_CP051522.1"/>
</dbReference>
<protein>
    <submittedName>
        <fullName evidence="1">Uncharacterized protein</fullName>
    </submittedName>
</protein>
<sequence>MNPIIHYSTVNLSLAVSCHGRQKKRHKSCEFGEDKLGMGIAHGGAIPIPARDVCRTADILSAFGLTAQDVRWFHACDVLGGKLKTHTCTLCESR</sequence>
<name>A0A9Q9EXN9_TREDN</name>
<accession>A0A9Q9EXN9</accession>